<comment type="caution">
    <text evidence="1">The sequence shown here is derived from an EMBL/GenBank/DDBJ whole genome shotgun (WGS) entry which is preliminary data.</text>
</comment>
<protein>
    <submittedName>
        <fullName evidence="1">Uncharacterized protein</fullName>
    </submittedName>
</protein>
<name>A0ABQ9H5T9_9NEOP</name>
<sequence length="493" mass="55751">MDRPRPLFSALFGRAEPGDPRRLLLYSSLILHVPACRWEAGKDFGVPLRPVVELAWAGGSTRHDNPSKPSPRDLPSYDHGDVSALLEELARPTLVRSCQAKQRKKYHALSEFEPITDLRGNDYLCDLLWSEIEALPNESYITDPKYIIVVHTRLQDTAETDLISLDTLAALFSKYLITQISSINLQGMIHRFGRCADQAALILVSGYSSFSKSQLNFFMPTVHPRCSCTSKHCRGHDDICSHEPWWLSGLPVRLPPRRTGFNPWPYHSRVFESRDRAGRCRWSAGFLGDLSFSLPFNSDATPNSCQSPSSALKTSLLRAAQIYPLTSLNPGSRSQKSTEISSSLGQSKHLTSMYELFGVLAFPYNSTKLRRFPLTTRATPCANPGCFLIEVSRNRRGTPWKYNGINPVFAFKRKTQLELCKSRPSGGIRRLRGFLELPTAVEVDKLGTEQRRRVIRRLPVLRQPKLSPFLYLRAGSIDRNRMREIGISMQNCR</sequence>
<dbReference type="EMBL" id="JARBHB010000007">
    <property type="protein sequence ID" value="KAJ8879652.1"/>
    <property type="molecule type" value="Genomic_DNA"/>
</dbReference>
<reference evidence="1 2" key="1">
    <citation type="submission" date="2023-02" db="EMBL/GenBank/DDBJ databases">
        <title>LHISI_Scaffold_Assembly.</title>
        <authorList>
            <person name="Stuart O.P."/>
            <person name="Cleave R."/>
            <person name="Magrath M.J.L."/>
            <person name="Mikheyev A.S."/>
        </authorList>
    </citation>
    <scope>NUCLEOTIDE SEQUENCE [LARGE SCALE GENOMIC DNA]</scope>
    <source>
        <strain evidence="1">Daus_M_001</strain>
        <tissue evidence="1">Leg muscle</tissue>
    </source>
</reference>
<accession>A0ABQ9H5T9</accession>
<organism evidence="1 2">
    <name type="scientific">Dryococelus australis</name>
    <dbReference type="NCBI Taxonomy" id="614101"/>
    <lineage>
        <taxon>Eukaryota</taxon>
        <taxon>Metazoa</taxon>
        <taxon>Ecdysozoa</taxon>
        <taxon>Arthropoda</taxon>
        <taxon>Hexapoda</taxon>
        <taxon>Insecta</taxon>
        <taxon>Pterygota</taxon>
        <taxon>Neoptera</taxon>
        <taxon>Polyneoptera</taxon>
        <taxon>Phasmatodea</taxon>
        <taxon>Verophasmatodea</taxon>
        <taxon>Anareolatae</taxon>
        <taxon>Phasmatidae</taxon>
        <taxon>Eurycanthinae</taxon>
        <taxon>Dryococelus</taxon>
    </lineage>
</organism>
<evidence type="ECO:0000313" key="1">
    <source>
        <dbReference type="EMBL" id="KAJ8879652.1"/>
    </source>
</evidence>
<proteinExistence type="predicted"/>
<dbReference type="Proteomes" id="UP001159363">
    <property type="component" value="Chromosome 6"/>
</dbReference>
<evidence type="ECO:0000313" key="2">
    <source>
        <dbReference type="Proteomes" id="UP001159363"/>
    </source>
</evidence>
<keyword evidence="2" id="KW-1185">Reference proteome</keyword>
<gene>
    <name evidence="1" type="ORF">PR048_020260</name>
</gene>